<dbReference type="CDD" id="cd18808">
    <property type="entry name" value="SF1_C_Upf1"/>
    <property type="match status" value="1"/>
</dbReference>
<dbReference type="InterPro" id="IPR047187">
    <property type="entry name" value="SF1_C_Upf1"/>
</dbReference>
<dbReference type="InterPro" id="IPR041679">
    <property type="entry name" value="DNA2/NAM7-like_C"/>
</dbReference>
<keyword evidence="6" id="KW-1185">Reference proteome</keyword>
<dbReference type="AlphaFoldDB" id="A0A5M3YZX8"/>
<proteinExistence type="predicted"/>
<dbReference type="PANTHER" id="PTHR43788:SF8">
    <property type="entry name" value="DNA-BINDING PROTEIN SMUBP-2"/>
    <property type="match status" value="1"/>
</dbReference>
<dbReference type="PANTHER" id="PTHR43788">
    <property type="entry name" value="DNA2/NAM7 HELICASE FAMILY MEMBER"/>
    <property type="match status" value="1"/>
</dbReference>
<evidence type="ECO:0000256" key="1">
    <source>
        <dbReference type="ARBA" id="ARBA00022741"/>
    </source>
</evidence>
<dbReference type="VEuPathDB" id="FungiDB:ATEG_02656"/>
<keyword evidence="4" id="KW-0067">ATP-binding</keyword>
<dbReference type="Proteomes" id="UP000452235">
    <property type="component" value="Unassembled WGS sequence"/>
</dbReference>
<dbReference type="InterPro" id="IPR027417">
    <property type="entry name" value="P-loop_NTPase"/>
</dbReference>
<reference evidence="5 6" key="1">
    <citation type="submission" date="2020-01" db="EMBL/GenBank/DDBJ databases">
        <title>Aspergillus terreus IFO 6365 whole genome shotgun sequence.</title>
        <authorList>
            <person name="Kanamasa S."/>
            <person name="Takahashi H."/>
        </authorList>
    </citation>
    <scope>NUCLEOTIDE SEQUENCE [LARGE SCALE GENOMIC DNA]</scope>
    <source>
        <strain evidence="5 6">IFO 6365</strain>
    </source>
</reference>
<evidence type="ECO:0000256" key="2">
    <source>
        <dbReference type="ARBA" id="ARBA00022801"/>
    </source>
</evidence>
<dbReference type="OrthoDB" id="4423012at2759"/>
<sequence length="306" mass="34819">MLPSKRELIRRDFNPEFVIFDEASFFRDPEIFHVLGQLRADARVLFVSDHKQLSPPVFTKQGEVAWSASAFDRLIKKGYQQTLLNVSYRSHKILYHPTSVAYYEAKVKSFQESPRRNLGIDSTNPLVVQLGNLTWSLPGLSHFVHLPRRKNDTKKDPSGSMFHPEEAKLGVALAYSLVARGVRDILIMSPYRAQVALVQRLWEQQHPDVQVRTKIQTVDASQGSEADVVIVLITRNTGTAGFLQSCKRPNVMLSRARTAQYVVGNWNWVGGKTFTRDSGRFYRYLDEADRILDNATAYPVAPKEPE</sequence>
<gene>
    <name evidence="5" type="ORF">ATEIFO6365_0002093200</name>
</gene>
<dbReference type="EMBL" id="BLJY01000002">
    <property type="protein sequence ID" value="GFF13821.1"/>
    <property type="molecule type" value="Genomic_DNA"/>
</dbReference>
<evidence type="ECO:0000313" key="5">
    <source>
        <dbReference type="EMBL" id="GFF13821.1"/>
    </source>
</evidence>
<keyword evidence="2 5" id="KW-0378">Hydrolase</keyword>
<evidence type="ECO:0000313" key="6">
    <source>
        <dbReference type="Proteomes" id="UP000452235"/>
    </source>
</evidence>
<dbReference type="InterPro" id="IPR050534">
    <property type="entry name" value="Coronavir_polyprotein_1ab"/>
</dbReference>
<dbReference type="GO" id="GO:0043139">
    <property type="term" value="F:5'-3' DNA helicase activity"/>
    <property type="evidence" value="ECO:0007669"/>
    <property type="project" value="TreeGrafter"/>
</dbReference>
<comment type="caution">
    <text evidence="5">The sequence shown here is derived from an EMBL/GenBank/DDBJ whole genome shotgun (WGS) entry which is preliminary data.</text>
</comment>
<accession>A0A5M3YZX8</accession>
<keyword evidence="1" id="KW-0547">Nucleotide-binding</keyword>
<dbReference type="GO" id="GO:0005524">
    <property type="term" value="F:ATP binding"/>
    <property type="evidence" value="ECO:0007669"/>
    <property type="project" value="UniProtKB-KW"/>
</dbReference>
<keyword evidence="3" id="KW-0347">Helicase</keyword>
<dbReference type="Gene3D" id="3.40.50.300">
    <property type="entry name" value="P-loop containing nucleotide triphosphate hydrolases"/>
    <property type="match status" value="2"/>
</dbReference>
<evidence type="ECO:0000256" key="3">
    <source>
        <dbReference type="ARBA" id="ARBA00022806"/>
    </source>
</evidence>
<dbReference type="SUPFAM" id="SSF52540">
    <property type="entry name" value="P-loop containing nucleoside triphosphate hydrolases"/>
    <property type="match status" value="1"/>
</dbReference>
<protein>
    <submittedName>
        <fullName evidence="5">P-loop containing nucleoside triphosphate hydrolase protein</fullName>
    </submittedName>
</protein>
<organism evidence="5 6">
    <name type="scientific">Aspergillus terreus</name>
    <dbReference type="NCBI Taxonomy" id="33178"/>
    <lineage>
        <taxon>Eukaryota</taxon>
        <taxon>Fungi</taxon>
        <taxon>Dikarya</taxon>
        <taxon>Ascomycota</taxon>
        <taxon>Pezizomycotina</taxon>
        <taxon>Eurotiomycetes</taxon>
        <taxon>Eurotiomycetidae</taxon>
        <taxon>Eurotiales</taxon>
        <taxon>Aspergillaceae</taxon>
        <taxon>Aspergillus</taxon>
        <taxon>Aspergillus subgen. Circumdati</taxon>
    </lineage>
</organism>
<dbReference type="Pfam" id="PF13087">
    <property type="entry name" value="AAA_12"/>
    <property type="match status" value="1"/>
</dbReference>
<evidence type="ECO:0000256" key="4">
    <source>
        <dbReference type="ARBA" id="ARBA00022840"/>
    </source>
</evidence>
<dbReference type="GO" id="GO:0016787">
    <property type="term" value="F:hydrolase activity"/>
    <property type="evidence" value="ECO:0007669"/>
    <property type="project" value="UniProtKB-KW"/>
</dbReference>
<name>A0A5M3YZX8_ASPTE</name>